<accession>A0ACC2U0U0</accession>
<sequence length="207" mass="23668">MTALTFLCYILLVLNQVCAYNVSQFRPLRLGENPAGFRYYLPDGALWNGEGYFADDHYFPTPVQTRICIDVKGTTYCVQEIARHLVVESARKRFPSPCWFEDCYVEVTFPSFERNLVNMFDITPEPLLNYMYPPFFPNGACFGSNATMLAPGYLYGDLELYHIYMVVKLKATVTIYGVGQYERVFNIPSHSVAMNGACDSFISHKFT</sequence>
<keyword evidence="2" id="KW-1185">Reference proteome</keyword>
<dbReference type="Proteomes" id="UP001165960">
    <property type="component" value="Unassembled WGS sequence"/>
</dbReference>
<proteinExistence type="predicted"/>
<comment type="caution">
    <text evidence="1">The sequence shown here is derived from an EMBL/GenBank/DDBJ whole genome shotgun (WGS) entry which is preliminary data.</text>
</comment>
<reference evidence="1" key="1">
    <citation type="submission" date="2022-04" db="EMBL/GenBank/DDBJ databases">
        <title>Genome of the entomopathogenic fungus Entomophthora muscae.</title>
        <authorList>
            <person name="Elya C."/>
            <person name="Lovett B.R."/>
            <person name="Lee E."/>
            <person name="Macias A.M."/>
            <person name="Hajek A.E."/>
            <person name="De Bivort B.L."/>
            <person name="Kasson M.T."/>
            <person name="De Fine Licht H.H."/>
            <person name="Stajich J.E."/>
        </authorList>
    </citation>
    <scope>NUCLEOTIDE SEQUENCE</scope>
    <source>
        <strain evidence="1">Berkeley</strain>
    </source>
</reference>
<name>A0ACC2U0U0_9FUNG</name>
<gene>
    <name evidence="1" type="ORF">DSO57_1028997</name>
</gene>
<dbReference type="EMBL" id="QTSX02001608">
    <property type="protein sequence ID" value="KAJ9080072.1"/>
    <property type="molecule type" value="Genomic_DNA"/>
</dbReference>
<evidence type="ECO:0000313" key="1">
    <source>
        <dbReference type="EMBL" id="KAJ9080072.1"/>
    </source>
</evidence>
<evidence type="ECO:0000313" key="2">
    <source>
        <dbReference type="Proteomes" id="UP001165960"/>
    </source>
</evidence>
<organism evidence="1 2">
    <name type="scientific">Entomophthora muscae</name>
    <dbReference type="NCBI Taxonomy" id="34485"/>
    <lineage>
        <taxon>Eukaryota</taxon>
        <taxon>Fungi</taxon>
        <taxon>Fungi incertae sedis</taxon>
        <taxon>Zoopagomycota</taxon>
        <taxon>Entomophthoromycotina</taxon>
        <taxon>Entomophthoromycetes</taxon>
        <taxon>Entomophthorales</taxon>
        <taxon>Entomophthoraceae</taxon>
        <taxon>Entomophthora</taxon>
    </lineage>
</organism>
<protein>
    <submittedName>
        <fullName evidence="1">Uncharacterized protein</fullName>
    </submittedName>
</protein>